<dbReference type="InterPro" id="IPR045012">
    <property type="entry name" value="NLP"/>
</dbReference>
<dbReference type="OrthoDB" id="1703696at2759"/>
<comment type="caution">
    <text evidence="5">The sequence shown here is derived from an EMBL/GenBank/DDBJ whole genome shotgun (WGS) entry which is preliminary data.</text>
</comment>
<dbReference type="GO" id="GO:0003700">
    <property type="term" value="F:DNA-binding transcription factor activity"/>
    <property type="evidence" value="ECO:0007669"/>
    <property type="project" value="InterPro"/>
</dbReference>
<name>A0A834LVN9_RHOSS</name>
<dbReference type="AlphaFoldDB" id="A0A834LVN9"/>
<proteinExistence type="inferred from homology"/>
<evidence type="ECO:0000313" key="5">
    <source>
        <dbReference type="EMBL" id="KAF7150255.1"/>
    </source>
</evidence>
<dbReference type="GO" id="GO:0006508">
    <property type="term" value="P:proteolysis"/>
    <property type="evidence" value="ECO:0007669"/>
    <property type="project" value="UniProtKB-KW"/>
</dbReference>
<protein>
    <recommendedName>
        <fullName evidence="4">Ubiquitin-like protease family profile domain-containing protein</fullName>
    </recommendedName>
</protein>
<evidence type="ECO:0000256" key="2">
    <source>
        <dbReference type="ARBA" id="ARBA00022670"/>
    </source>
</evidence>
<dbReference type="Proteomes" id="UP000626092">
    <property type="component" value="Unassembled WGS sequence"/>
</dbReference>
<organism evidence="5 6">
    <name type="scientific">Rhododendron simsii</name>
    <name type="common">Sims's rhododendron</name>
    <dbReference type="NCBI Taxonomy" id="118357"/>
    <lineage>
        <taxon>Eukaryota</taxon>
        <taxon>Viridiplantae</taxon>
        <taxon>Streptophyta</taxon>
        <taxon>Embryophyta</taxon>
        <taxon>Tracheophyta</taxon>
        <taxon>Spermatophyta</taxon>
        <taxon>Magnoliopsida</taxon>
        <taxon>eudicotyledons</taxon>
        <taxon>Gunneridae</taxon>
        <taxon>Pentapetalae</taxon>
        <taxon>asterids</taxon>
        <taxon>Ericales</taxon>
        <taxon>Ericaceae</taxon>
        <taxon>Ericoideae</taxon>
        <taxon>Rhodoreae</taxon>
        <taxon>Rhododendron</taxon>
    </lineage>
</organism>
<accession>A0A834LVN9</accession>
<dbReference type="InterPro" id="IPR003653">
    <property type="entry name" value="Peptidase_C48_C"/>
</dbReference>
<gene>
    <name evidence="5" type="ORF">RHSIM_Rhsim02G0246300</name>
</gene>
<dbReference type="Pfam" id="PF02902">
    <property type="entry name" value="Peptidase_C48"/>
    <property type="match status" value="1"/>
</dbReference>
<dbReference type="SUPFAM" id="SSF54001">
    <property type="entry name" value="Cysteine proteinases"/>
    <property type="match status" value="1"/>
</dbReference>
<comment type="similarity">
    <text evidence="1">Belongs to the peptidase C48 family.</text>
</comment>
<keyword evidence="3" id="KW-0378">Hydrolase</keyword>
<dbReference type="PANTHER" id="PTHR32002">
    <property type="entry name" value="PROTEIN NLP8"/>
    <property type="match status" value="1"/>
</dbReference>
<evidence type="ECO:0000313" key="6">
    <source>
        <dbReference type="Proteomes" id="UP000626092"/>
    </source>
</evidence>
<keyword evidence="2" id="KW-0645">Protease</keyword>
<dbReference type="InterPro" id="IPR038765">
    <property type="entry name" value="Papain-like_cys_pep_sf"/>
</dbReference>
<evidence type="ECO:0000259" key="4">
    <source>
        <dbReference type="Pfam" id="PF02902"/>
    </source>
</evidence>
<reference evidence="5" key="1">
    <citation type="submission" date="2019-11" db="EMBL/GenBank/DDBJ databases">
        <authorList>
            <person name="Liu Y."/>
            <person name="Hou J."/>
            <person name="Li T.-Q."/>
            <person name="Guan C.-H."/>
            <person name="Wu X."/>
            <person name="Wu H.-Z."/>
            <person name="Ling F."/>
            <person name="Zhang R."/>
            <person name="Shi X.-G."/>
            <person name="Ren J.-P."/>
            <person name="Chen E.-F."/>
            <person name="Sun J.-M."/>
        </authorList>
    </citation>
    <scope>NUCLEOTIDE SEQUENCE</scope>
    <source>
        <strain evidence="5">Adult_tree_wgs_1</strain>
        <tissue evidence="5">Leaves</tissue>
    </source>
</reference>
<dbReference type="PANTHER" id="PTHR32002:SF35">
    <property type="entry name" value="PROTEIN NLP6"/>
    <property type="match status" value="1"/>
</dbReference>
<feature type="domain" description="Ubiquitin-like protease family profile" evidence="4">
    <location>
        <begin position="341"/>
        <end position="410"/>
    </location>
</feature>
<evidence type="ECO:0000256" key="1">
    <source>
        <dbReference type="ARBA" id="ARBA00005234"/>
    </source>
</evidence>
<dbReference type="GO" id="GO:0008234">
    <property type="term" value="F:cysteine-type peptidase activity"/>
    <property type="evidence" value="ECO:0007669"/>
    <property type="project" value="InterPro"/>
</dbReference>
<keyword evidence="6" id="KW-1185">Reference proteome</keyword>
<evidence type="ECO:0000256" key="3">
    <source>
        <dbReference type="ARBA" id="ARBA00022801"/>
    </source>
</evidence>
<dbReference type="EMBL" id="WJXA01000002">
    <property type="protein sequence ID" value="KAF7150255.1"/>
    <property type="molecule type" value="Genomic_DNA"/>
</dbReference>
<sequence length="709" mass="79789">MCLQSSCTGDELYVQEFFLPKSTENNENILTKLRLILETMEIYFKTFKLASGQGLGEALSVEVIDFQYGQRSRSIEMIPATRFIPSLELVQDGGVMLQQVQQDQPSMDAINNGMYVVSETQNYNFPCLDSFMNGKVTTQLDSSDQPSMDPSSNRQNVVTAKRNILVVPSSKERKKKMQDRKRKKAGVRIEVSLEEILKCSNMKREDAARELKGLFGGQQTLFSPLLRQGLQSAEGELSIVPTVHTAGGVPNVEIGEVQQAAVPAQVALSFPSFLTQAWLDAHFSYTPTIDEEETINKCMQDGSFRGEFVDGCWISNITVMEYSEMLDHYLSHCHFFGPNVIAHFLNHEFVFKRLTEQNEWPIKYPENTPIQDNGNDCGVYMMAFMISLVVGDKLPQLSQAQLKRMRRTICLELKKWDIIPQCPLVDYNFLYIQERKKIEALNEKLHKESTAALRDEVVIVSERRKHNALAEMDLLYLRQIRPTYWAIPTCYHCLLSSSLPITELKSVPALTNLLVNGQFAQLATSATLDPLHKLMVEPLRYKDKNKALTAALKELEMVLRSRGQALSNAVEFCGAGDCNLFDTGGDSYILEFFLPASIKDDESSWNSLSMILGMMIENSKTFNLASGQKVGEVLSAEVIDFQNGGKLHFVQTIQAIRSFPFIEPLKHGGVTMELNSLDQPSPDGINHGVKVLVRQGMTLCLRVQEKAPQ</sequence>
<dbReference type="Gene3D" id="3.40.395.10">
    <property type="entry name" value="Adenoviral Proteinase, Chain A"/>
    <property type="match status" value="1"/>
</dbReference>